<evidence type="ECO:0000259" key="8">
    <source>
        <dbReference type="PROSITE" id="PS51747"/>
    </source>
</evidence>
<keyword evidence="5" id="KW-0862">Zinc</keyword>
<evidence type="ECO:0000313" key="10">
    <source>
        <dbReference type="Proteomes" id="UP000324800"/>
    </source>
</evidence>
<dbReference type="InterPro" id="IPR050202">
    <property type="entry name" value="Cyt/Deoxycyt_deaminase"/>
</dbReference>
<evidence type="ECO:0000313" key="9">
    <source>
        <dbReference type="EMBL" id="KAA6396211.1"/>
    </source>
</evidence>
<feature type="region of interest" description="Disordered" evidence="6">
    <location>
        <begin position="320"/>
        <end position="340"/>
    </location>
</feature>
<dbReference type="Pfam" id="PF00383">
    <property type="entry name" value="dCMP_cyt_deam_1"/>
    <property type="match status" value="1"/>
</dbReference>
<gene>
    <name evidence="9" type="ORF">EZS28_008263</name>
</gene>
<dbReference type="InterPro" id="IPR016192">
    <property type="entry name" value="APOBEC/CMP_deaminase_Zn-bd"/>
</dbReference>
<keyword evidence="4" id="KW-0378">Hydrolase</keyword>
<evidence type="ECO:0000256" key="1">
    <source>
        <dbReference type="ARBA" id="ARBA00006576"/>
    </source>
</evidence>
<feature type="signal peptide" evidence="7">
    <location>
        <begin position="1"/>
        <end position="17"/>
    </location>
</feature>
<dbReference type="CDD" id="cd01283">
    <property type="entry name" value="cytidine_deaminase"/>
    <property type="match status" value="1"/>
</dbReference>
<dbReference type="AlphaFoldDB" id="A0A5J4WMV0"/>
<feature type="chain" id="PRO_5023829464" evidence="7">
    <location>
        <begin position="18"/>
        <end position="446"/>
    </location>
</feature>
<accession>A0A5J4WMV0</accession>
<evidence type="ECO:0000256" key="5">
    <source>
        <dbReference type="ARBA" id="ARBA00022833"/>
    </source>
</evidence>
<sequence>MQSVLSIILILLSVAQDKSVPEPVKPGVWTIKPVPVEYIKAILPPSERENPPFVFTAEQMSEMAEKLMCSQRELLLGLAFLAKPHAVCPISNFGVGAAVLATSGNAYLGVNVEILRMQLAQTIHAEQCAITNSWNNFETGISMIAVTETPCGHCRQFMSELPDFDKFIVLVSGREEKLIGSLISDAFRPSALDIDTGIFGMDIFTYRNLDALLHINQFYSPDMESPDPESMEIANIILNSGFTKSYSPYPTSQRSPSAVGLLIRSDLINDETPKCLQRRLFVGGLLENVAYNPSMQPFQSAIVALLCGTNENRVFITDQNGNKNENISRNEKQEEENQFQRKPIRQLLRKNVKQKNSYSVSQQDPFVRGIVRKLLQEEASWDSLLEKVVLLEDFSGSVTIQREIVKATINTIAPSASFVAFQTTINHQPEALAFANEIKNEENENY</sequence>
<dbReference type="GO" id="GO:0008270">
    <property type="term" value="F:zinc ion binding"/>
    <property type="evidence" value="ECO:0007669"/>
    <property type="project" value="InterPro"/>
</dbReference>
<dbReference type="GO" id="GO:0042802">
    <property type="term" value="F:identical protein binding"/>
    <property type="evidence" value="ECO:0007669"/>
    <property type="project" value="UniProtKB-ARBA"/>
</dbReference>
<keyword evidence="3" id="KW-0479">Metal-binding</keyword>
<organism evidence="9 10">
    <name type="scientific">Streblomastix strix</name>
    <dbReference type="NCBI Taxonomy" id="222440"/>
    <lineage>
        <taxon>Eukaryota</taxon>
        <taxon>Metamonada</taxon>
        <taxon>Preaxostyla</taxon>
        <taxon>Oxymonadida</taxon>
        <taxon>Streblomastigidae</taxon>
        <taxon>Streblomastix</taxon>
    </lineage>
</organism>
<dbReference type="Proteomes" id="UP000324800">
    <property type="component" value="Unassembled WGS sequence"/>
</dbReference>
<dbReference type="PANTHER" id="PTHR11644:SF2">
    <property type="entry name" value="CYTIDINE DEAMINASE"/>
    <property type="match status" value="1"/>
</dbReference>
<dbReference type="PROSITE" id="PS51747">
    <property type="entry name" value="CYT_DCMP_DEAMINASES_2"/>
    <property type="match status" value="1"/>
</dbReference>
<dbReference type="PROSITE" id="PS00903">
    <property type="entry name" value="CYT_DCMP_DEAMINASES_1"/>
    <property type="match status" value="1"/>
</dbReference>
<dbReference type="InterPro" id="IPR016193">
    <property type="entry name" value="Cytidine_deaminase-like"/>
</dbReference>
<dbReference type="Gene3D" id="3.40.140.10">
    <property type="entry name" value="Cytidine Deaminase, domain 2"/>
    <property type="match status" value="2"/>
</dbReference>
<dbReference type="GO" id="GO:0055086">
    <property type="term" value="P:nucleobase-containing small molecule metabolic process"/>
    <property type="evidence" value="ECO:0007669"/>
    <property type="project" value="UniProtKB-ARBA"/>
</dbReference>
<comment type="caution">
    <text evidence="9">The sequence shown here is derived from an EMBL/GenBank/DDBJ whole genome shotgun (WGS) entry which is preliminary data.</text>
</comment>
<evidence type="ECO:0000256" key="4">
    <source>
        <dbReference type="ARBA" id="ARBA00022801"/>
    </source>
</evidence>
<comment type="subunit">
    <text evidence="2">Homodimer.</text>
</comment>
<dbReference type="InterPro" id="IPR002125">
    <property type="entry name" value="CMP_dCMP_dom"/>
</dbReference>
<protein>
    <submittedName>
        <fullName evidence="9">Cytidine deaminase</fullName>
    </submittedName>
</protein>
<dbReference type="GO" id="GO:0004126">
    <property type="term" value="F:cytidine deaminase activity"/>
    <property type="evidence" value="ECO:0007669"/>
    <property type="project" value="InterPro"/>
</dbReference>
<dbReference type="SUPFAM" id="SSF53927">
    <property type="entry name" value="Cytidine deaminase-like"/>
    <property type="match status" value="1"/>
</dbReference>
<reference evidence="9 10" key="1">
    <citation type="submission" date="2019-03" db="EMBL/GenBank/DDBJ databases">
        <title>Single cell metagenomics reveals metabolic interactions within the superorganism composed of flagellate Streblomastix strix and complex community of Bacteroidetes bacteria on its surface.</title>
        <authorList>
            <person name="Treitli S.C."/>
            <person name="Kolisko M."/>
            <person name="Husnik F."/>
            <person name="Keeling P."/>
            <person name="Hampl V."/>
        </authorList>
    </citation>
    <scope>NUCLEOTIDE SEQUENCE [LARGE SCALE GENOMIC DNA]</scope>
    <source>
        <strain evidence="9">ST1C</strain>
    </source>
</reference>
<dbReference type="EMBL" id="SNRW01001486">
    <property type="protein sequence ID" value="KAA6396211.1"/>
    <property type="molecule type" value="Genomic_DNA"/>
</dbReference>
<proteinExistence type="inferred from homology"/>
<evidence type="ECO:0000256" key="3">
    <source>
        <dbReference type="ARBA" id="ARBA00022723"/>
    </source>
</evidence>
<keyword evidence="7" id="KW-0732">Signal</keyword>
<comment type="similarity">
    <text evidence="1">Belongs to the cytidine and deoxycytidylate deaminase family.</text>
</comment>
<dbReference type="GO" id="GO:0005829">
    <property type="term" value="C:cytosol"/>
    <property type="evidence" value="ECO:0007669"/>
    <property type="project" value="TreeGrafter"/>
</dbReference>
<dbReference type="Pfam" id="PF08211">
    <property type="entry name" value="dCMP_cyt_deam_2"/>
    <property type="match status" value="1"/>
</dbReference>
<dbReference type="InterPro" id="IPR013171">
    <property type="entry name" value="Cyd/dCyd_deaminase_Zn-bd"/>
</dbReference>
<evidence type="ECO:0000256" key="7">
    <source>
        <dbReference type="SAM" id="SignalP"/>
    </source>
</evidence>
<name>A0A5J4WMV0_9EUKA</name>
<dbReference type="NCBIfam" id="NF006537">
    <property type="entry name" value="PRK09027.1"/>
    <property type="match status" value="1"/>
</dbReference>
<feature type="domain" description="CMP/dCMP-type deaminase" evidence="8">
    <location>
        <begin position="70"/>
        <end position="190"/>
    </location>
</feature>
<dbReference type="OrthoDB" id="414540at2759"/>
<evidence type="ECO:0000256" key="2">
    <source>
        <dbReference type="ARBA" id="ARBA00011738"/>
    </source>
</evidence>
<evidence type="ECO:0000256" key="6">
    <source>
        <dbReference type="SAM" id="MobiDB-lite"/>
    </source>
</evidence>
<dbReference type="PANTHER" id="PTHR11644">
    <property type="entry name" value="CYTIDINE DEAMINASE"/>
    <property type="match status" value="1"/>
</dbReference>
<dbReference type="GO" id="GO:0072527">
    <property type="term" value="P:pyrimidine-containing compound metabolic process"/>
    <property type="evidence" value="ECO:0007669"/>
    <property type="project" value="UniProtKB-ARBA"/>
</dbReference>